<keyword evidence="3" id="KW-1185">Reference proteome</keyword>
<evidence type="ECO:0000313" key="2">
    <source>
        <dbReference type="EMBL" id="KAJ8394945.1"/>
    </source>
</evidence>
<accession>A0AAD7S2S3</accession>
<name>A0AAD7S2S3_9TELE</name>
<sequence>MRRASNSLLKIINSPPGLNFRLRSFSKVNRQIFPLDKPLPIQGESEGPSTEPCRTPVEGVGRGEGSSPGHLVGPVSQKGVSLSHPIPKPESTSTGSITLHFPKCTVLRPAREYLS</sequence>
<dbReference type="Proteomes" id="UP001221898">
    <property type="component" value="Unassembled WGS sequence"/>
</dbReference>
<dbReference type="AlphaFoldDB" id="A0AAD7S2S3"/>
<evidence type="ECO:0000256" key="1">
    <source>
        <dbReference type="SAM" id="MobiDB-lite"/>
    </source>
</evidence>
<comment type="caution">
    <text evidence="2">The sequence shown here is derived from an EMBL/GenBank/DDBJ whole genome shotgun (WGS) entry which is preliminary data.</text>
</comment>
<evidence type="ECO:0000313" key="3">
    <source>
        <dbReference type="Proteomes" id="UP001221898"/>
    </source>
</evidence>
<proteinExistence type="predicted"/>
<organism evidence="2 3">
    <name type="scientific">Aldrovandia affinis</name>
    <dbReference type="NCBI Taxonomy" id="143900"/>
    <lineage>
        <taxon>Eukaryota</taxon>
        <taxon>Metazoa</taxon>
        <taxon>Chordata</taxon>
        <taxon>Craniata</taxon>
        <taxon>Vertebrata</taxon>
        <taxon>Euteleostomi</taxon>
        <taxon>Actinopterygii</taxon>
        <taxon>Neopterygii</taxon>
        <taxon>Teleostei</taxon>
        <taxon>Notacanthiformes</taxon>
        <taxon>Halosauridae</taxon>
        <taxon>Aldrovandia</taxon>
    </lineage>
</organism>
<reference evidence="2" key="1">
    <citation type="journal article" date="2023" name="Science">
        <title>Genome structures resolve the early diversification of teleost fishes.</title>
        <authorList>
            <person name="Parey E."/>
            <person name="Louis A."/>
            <person name="Montfort J."/>
            <person name="Bouchez O."/>
            <person name="Roques C."/>
            <person name="Iampietro C."/>
            <person name="Lluch J."/>
            <person name="Castinel A."/>
            <person name="Donnadieu C."/>
            <person name="Desvignes T."/>
            <person name="Floi Bucao C."/>
            <person name="Jouanno E."/>
            <person name="Wen M."/>
            <person name="Mejri S."/>
            <person name="Dirks R."/>
            <person name="Jansen H."/>
            <person name="Henkel C."/>
            <person name="Chen W.J."/>
            <person name="Zahm M."/>
            <person name="Cabau C."/>
            <person name="Klopp C."/>
            <person name="Thompson A.W."/>
            <person name="Robinson-Rechavi M."/>
            <person name="Braasch I."/>
            <person name="Lecointre G."/>
            <person name="Bobe J."/>
            <person name="Postlethwait J.H."/>
            <person name="Berthelot C."/>
            <person name="Roest Crollius H."/>
            <person name="Guiguen Y."/>
        </authorList>
    </citation>
    <scope>NUCLEOTIDE SEQUENCE</scope>
    <source>
        <strain evidence="2">NC1722</strain>
    </source>
</reference>
<gene>
    <name evidence="2" type="ORF">AAFF_G00040680</name>
</gene>
<protein>
    <submittedName>
        <fullName evidence="2">Uncharacterized protein</fullName>
    </submittedName>
</protein>
<dbReference type="EMBL" id="JAINUG010000121">
    <property type="protein sequence ID" value="KAJ8394945.1"/>
    <property type="molecule type" value="Genomic_DNA"/>
</dbReference>
<feature type="region of interest" description="Disordered" evidence="1">
    <location>
        <begin position="37"/>
        <end position="97"/>
    </location>
</feature>